<dbReference type="Gene3D" id="3.40.630.30">
    <property type="match status" value="1"/>
</dbReference>
<dbReference type="KEGG" id="pfaa:MM59RIKEN_05340"/>
<proteinExistence type="predicted"/>
<accession>A0A810Q9B6</accession>
<name>A0A810Q9B6_9FIRM</name>
<sequence>MELRIPTSEQLKSVYEGQLKQAFPASELKPLQSIEELWRDGLYRPWCLFDGDEIVGACFLWLGRPGWALLDYLCVSADHRNRGIGALLLSMLLEQEPDLTIFGESELPSHAPDPVMAEHRLGFYARNGAKTAGYETALFGVPYKTLYWSKKPVDDSVLMEQHRHIYESRFSPEKLDRFIRIPYDPAEPLVATPWEE</sequence>
<dbReference type="Proteomes" id="UP000679848">
    <property type="component" value="Chromosome"/>
</dbReference>
<dbReference type="InterPro" id="IPR000182">
    <property type="entry name" value="GNAT_dom"/>
</dbReference>
<dbReference type="AlphaFoldDB" id="A0A810Q9B6"/>
<evidence type="ECO:0000313" key="3">
    <source>
        <dbReference type="Proteomes" id="UP000679848"/>
    </source>
</evidence>
<gene>
    <name evidence="2" type="ORF">MM59RIKEN_05340</name>
</gene>
<dbReference type="Pfam" id="PF00583">
    <property type="entry name" value="Acetyltransf_1"/>
    <property type="match status" value="1"/>
</dbReference>
<evidence type="ECO:0000259" key="1">
    <source>
        <dbReference type="PROSITE" id="PS51186"/>
    </source>
</evidence>
<dbReference type="PROSITE" id="PS51186">
    <property type="entry name" value="GNAT"/>
    <property type="match status" value="1"/>
</dbReference>
<keyword evidence="3" id="KW-1185">Reference proteome</keyword>
<protein>
    <recommendedName>
        <fullName evidence="1">N-acetyltransferase domain-containing protein</fullName>
    </recommendedName>
</protein>
<evidence type="ECO:0000313" key="2">
    <source>
        <dbReference type="EMBL" id="BCK83215.1"/>
    </source>
</evidence>
<reference evidence="2" key="1">
    <citation type="submission" date="2020-09" db="EMBL/GenBank/DDBJ databases">
        <title>New species isolated from human feces.</title>
        <authorList>
            <person name="Kitahara M."/>
            <person name="Shigeno Y."/>
            <person name="Shime M."/>
            <person name="Matsumoto Y."/>
            <person name="Nakamura S."/>
            <person name="Motooka D."/>
            <person name="Fukuoka S."/>
            <person name="Nishikawa H."/>
            <person name="Benno Y."/>
        </authorList>
    </citation>
    <scope>NUCLEOTIDE SEQUENCE</scope>
    <source>
        <strain evidence="2">MM59</strain>
    </source>
</reference>
<organism evidence="2 3">
    <name type="scientific">Pusillibacter faecalis</name>
    <dbReference type="NCBI Taxonomy" id="2714358"/>
    <lineage>
        <taxon>Bacteria</taxon>
        <taxon>Bacillati</taxon>
        <taxon>Bacillota</taxon>
        <taxon>Clostridia</taxon>
        <taxon>Eubacteriales</taxon>
        <taxon>Oscillospiraceae</taxon>
        <taxon>Pusillibacter</taxon>
    </lineage>
</organism>
<dbReference type="SUPFAM" id="SSF55729">
    <property type="entry name" value="Acyl-CoA N-acyltransferases (Nat)"/>
    <property type="match status" value="1"/>
</dbReference>
<feature type="domain" description="N-acetyltransferase" evidence="1">
    <location>
        <begin position="1"/>
        <end position="154"/>
    </location>
</feature>
<dbReference type="CDD" id="cd04301">
    <property type="entry name" value="NAT_SF"/>
    <property type="match status" value="1"/>
</dbReference>
<dbReference type="InterPro" id="IPR016181">
    <property type="entry name" value="Acyl_CoA_acyltransferase"/>
</dbReference>
<dbReference type="EMBL" id="AP023420">
    <property type="protein sequence ID" value="BCK83215.1"/>
    <property type="molecule type" value="Genomic_DNA"/>
</dbReference>
<dbReference type="GO" id="GO:0016747">
    <property type="term" value="F:acyltransferase activity, transferring groups other than amino-acyl groups"/>
    <property type="evidence" value="ECO:0007669"/>
    <property type="project" value="InterPro"/>
</dbReference>
<dbReference type="RefSeq" id="WP_055181076.1">
    <property type="nucleotide sequence ID" value="NZ_AP023420.1"/>
</dbReference>